<comment type="subcellular location">
    <subcellularLocation>
        <location evidence="1">Cell membrane</location>
        <topology evidence="1">Multi-pass membrane protein</topology>
    </subcellularLocation>
</comment>
<feature type="non-terminal residue" evidence="8">
    <location>
        <position position="156"/>
    </location>
</feature>
<reference evidence="8" key="1">
    <citation type="submission" date="2013-08" db="EMBL/GenBank/DDBJ databases">
        <authorList>
            <person name="Mendez C."/>
            <person name="Richter M."/>
            <person name="Ferrer M."/>
            <person name="Sanchez J."/>
        </authorList>
    </citation>
    <scope>NUCLEOTIDE SEQUENCE</scope>
</reference>
<keyword evidence="6 7" id="KW-0472">Membrane</keyword>
<feature type="transmembrane region" description="Helical" evidence="7">
    <location>
        <begin position="46"/>
        <end position="64"/>
    </location>
</feature>
<gene>
    <name evidence="8" type="ORF">B1B_18060</name>
</gene>
<dbReference type="GO" id="GO:0016758">
    <property type="term" value="F:hexosyltransferase activity"/>
    <property type="evidence" value="ECO:0007669"/>
    <property type="project" value="InterPro"/>
</dbReference>
<keyword evidence="5 7" id="KW-1133">Transmembrane helix</keyword>
<evidence type="ECO:0000256" key="6">
    <source>
        <dbReference type="ARBA" id="ARBA00023136"/>
    </source>
</evidence>
<comment type="caution">
    <text evidence="8">The sequence shown here is derived from an EMBL/GenBank/DDBJ whole genome shotgun (WGS) entry which is preliminary data.</text>
</comment>
<feature type="transmembrane region" description="Helical" evidence="7">
    <location>
        <begin position="76"/>
        <end position="94"/>
    </location>
</feature>
<feature type="transmembrane region" description="Helical" evidence="7">
    <location>
        <begin position="21"/>
        <end position="40"/>
    </location>
</feature>
<dbReference type="GO" id="GO:0005886">
    <property type="term" value="C:plasma membrane"/>
    <property type="evidence" value="ECO:0007669"/>
    <property type="project" value="UniProtKB-SubCell"/>
</dbReference>
<sequence>SEYAFYGYPQYLLTPLLRGGSVNYLIYPGLSVLLFVPAVLLGMRSYVVLIAFNVASMFLIYYYYGKKNFLEHIPIVIIVLLLNLEFMFFSLNGGDDIIWITFIGLSYVFRKKPYMAGIFYGLSIATKQIGGIILPFYLYFLYRENDRKLPAIYQFM</sequence>
<evidence type="ECO:0000256" key="5">
    <source>
        <dbReference type="ARBA" id="ARBA00022989"/>
    </source>
</evidence>
<accession>T0Y8V6</accession>
<evidence type="ECO:0000256" key="2">
    <source>
        <dbReference type="ARBA" id="ARBA00022475"/>
    </source>
</evidence>
<keyword evidence="3" id="KW-0808">Transferase</keyword>
<organism evidence="8">
    <name type="scientific">mine drainage metagenome</name>
    <dbReference type="NCBI Taxonomy" id="410659"/>
    <lineage>
        <taxon>unclassified sequences</taxon>
        <taxon>metagenomes</taxon>
        <taxon>ecological metagenomes</taxon>
    </lineage>
</organism>
<evidence type="ECO:0000256" key="4">
    <source>
        <dbReference type="ARBA" id="ARBA00022692"/>
    </source>
</evidence>
<evidence type="ECO:0000313" key="8">
    <source>
        <dbReference type="EMBL" id="EQD31576.1"/>
    </source>
</evidence>
<evidence type="ECO:0000256" key="3">
    <source>
        <dbReference type="ARBA" id="ARBA00022679"/>
    </source>
</evidence>
<feature type="transmembrane region" description="Helical" evidence="7">
    <location>
        <begin position="114"/>
        <end position="140"/>
    </location>
</feature>
<evidence type="ECO:0000256" key="1">
    <source>
        <dbReference type="ARBA" id="ARBA00004651"/>
    </source>
</evidence>
<dbReference type="Pfam" id="PF09594">
    <property type="entry name" value="GT87"/>
    <property type="match status" value="1"/>
</dbReference>
<reference evidence="8" key="2">
    <citation type="journal article" date="2014" name="ISME J.">
        <title>Microbial stratification in low pH oxic and suboxic macroscopic growths along an acid mine drainage.</title>
        <authorList>
            <person name="Mendez-Garcia C."/>
            <person name="Mesa V."/>
            <person name="Sprenger R.R."/>
            <person name="Richter M."/>
            <person name="Diez M.S."/>
            <person name="Solano J."/>
            <person name="Bargiela R."/>
            <person name="Golyshina O.V."/>
            <person name="Manteca A."/>
            <person name="Ramos J.L."/>
            <person name="Gallego J.R."/>
            <person name="Llorente I."/>
            <person name="Martins Dos Santos V.A."/>
            <person name="Jensen O.N."/>
            <person name="Pelaez A.I."/>
            <person name="Sanchez J."/>
            <person name="Ferrer M."/>
        </authorList>
    </citation>
    <scope>NUCLEOTIDE SEQUENCE</scope>
</reference>
<feature type="non-terminal residue" evidence="8">
    <location>
        <position position="1"/>
    </location>
</feature>
<proteinExistence type="predicted"/>
<dbReference type="EMBL" id="AUZY01012074">
    <property type="protein sequence ID" value="EQD31576.1"/>
    <property type="molecule type" value="Genomic_DNA"/>
</dbReference>
<protein>
    <submittedName>
        <fullName evidence="8">Transporter</fullName>
    </submittedName>
</protein>
<evidence type="ECO:0000256" key="7">
    <source>
        <dbReference type="SAM" id="Phobius"/>
    </source>
</evidence>
<dbReference type="AlphaFoldDB" id="T0Y8V6"/>
<keyword evidence="2" id="KW-1003">Cell membrane</keyword>
<name>T0Y8V6_9ZZZZ</name>
<keyword evidence="4 7" id="KW-0812">Transmembrane</keyword>
<dbReference type="InterPro" id="IPR018584">
    <property type="entry name" value="GT87"/>
</dbReference>